<name>A0ACA9L340_9GLOM</name>
<evidence type="ECO:0000313" key="1">
    <source>
        <dbReference type="EMBL" id="CAG8504879.1"/>
    </source>
</evidence>
<dbReference type="Proteomes" id="UP000789525">
    <property type="component" value="Unassembled WGS sequence"/>
</dbReference>
<evidence type="ECO:0000313" key="2">
    <source>
        <dbReference type="Proteomes" id="UP000789525"/>
    </source>
</evidence>
<comment type="caution">
    <text evidence="1">The sequence shown here is derived from an EMBL/GenBank/DDBJ whole genome shotgun (WGS) entry which is preliminary data.</text>
</comment>
<keyword evidence="2" id="KW-1185">Reference proteome</keyword>
<organism evidence="1 2">
    <name type="scientific">Acaulospora colombiana</name>
    <dbReference type="NCBI Taxonomy" id="27376"/>
    <lineage>
        <taxon>Eukaryota</taxon>
        <taxon>Fungi</taxon>
        <taxon>Fungi incertae sedis</taxon>
        <taxon>Mucoromycota</taxon>
        <taxon>Glomeromycotina</taxon>
        <taxon>Glomeromycetes</taxon>
        <taxon>Diversisporales</taxon>
        <taxon>Acaulosporaceae</taxon>
        <taxon>Acaulospora</taxon>
    </lineage>
</organism>
<gene>
    <name evidence="1" type="ORF">ACOLOM_LOCUS2959</name>
</gene>
<sequence>MKNEASDKTPPSTPGREKSPSVSATTTPPNNKDTSDPSTPKKRTVDSDLPASSNKVEDIVSMEVELHIFNPPTGDFVLRASNVTARIIEGGRFEYWLIVDEGPTRHIGQRIEPRMNPVFNSTHQCLIWCYFSDSGQIFSFLIRFRNKEDEYNFKRQYTICMYETLNETRAKEDDREYIMNAYQEDVDMPDADASDQEETEEEFATNISEIKKPSGGRFIPEKGMLHEEDSSIILLDPQDENSLFKMDLEYGKVVEEWKVHDIIPVSNIFPGSKYAQTTAEKTFIGMSHNSLYRIDPRLSGQKMIDSQLKQYVTKNNFTCGVTDEKGHIAVGSEKGDVKLFDTLGKNAKTNLPALGSGIKGIDVTADGKWIIATTARYLLLLNTEIKTDPNKPLGFEKSFPKNQKPIPRRLQLRPEHLSMMEEQIQHRRFGIGEDYSNQLRGTLEK</sequence>
<proteinExistence type="predicted"/>
<protein>
    <submittedName>
        <fullName evidence="1">10895_t:CDS:1</fullName>
    </submittedName>
</protein>
<accession>A0ACA9L340</accession>
<reference evidence="1" key="1">
    <citation type="submission" date="2021-06" db="EMBL/GenBank/DDBJ databases">
        <authorList>
            <person name="Kallberg Y."/>
            <person name="Tangrot J."/>
            <person name="Rosling A."/>
        </authorList>
    </citation>
    <scope>NUCLEOTIDE SEQUENCE</scope>
    <source>
        <strain evidence="1">CL356</strain>
    </source>
</reference>
<dbReference type="EMBL" id="CAJVPT010004174">
    <property type="protein sequence ID" value="CAG8504879.1"/>
    <property type="molecule type" value="Genomic_DNA"/>
</dbReference>